<gene>
    <name evidence="2" type="ORF">AVDCRST_MAG82-3589</name>
</gene>
<dbReference type="SUPFAM" id="SSF55729">
    <property type="entry name" value="Acyl-CoA N-acyltransferases (Nat)"/>
    <property type="match status" value="1"/>
</dbReference>
<dbReference type="GO" id="GO:0016747">
    <property type="term" value="F:acyltransferase activity, transferring groups other than amino-acyl groups"/>
    <property type="evidence" value="ECO:0007669"/>
    <property type="project" value="InterPro"/>
</dbReference>
<dbReference type="EMBL" id="CADCVA010000434">
    <property type="protein sequence ID" value="CAA9448665.1"/>
    <property type="molecule type" value="Genomic_DNA"/>
</dbReference>
<sequence length="202" mass="22671">MWENLTSVLEGGVVRLEPLARRHERGLFEAAQDGRVWRWMPYDPSGSPQTFHAWIEDALAASEAGNEGAFATVDAATGGAIGSTRYLALRPEDGVLEIGWTWLAPAYWQTGANVEAKLLMLEHAFGDLGCLRVEFKTDARNERSRAALAALPAQFEGIFRKHMLVRGGERRDSAYYSIIDDEWPEVRDNLKRRLDALRKQPS</sequence>
<dbReference type="AlphaFoldDB" id="A0A6J4QRS7"/>
<dbReference type="Gene3D" id="3.40.630.30">
    <property type="match status" value="1"/>
</dbReference>
<dbReference type="InterPro" id="IPR016181">
    <property type="entry name" value="Acyl_CoA_acyltransferase"/>
</dbReference>
<dbReference type="Pfam" id="PF13302">
    <property type="entry name" value="Acetyltransf_3"/>
    <property type="match status" value="1"/>
</dbReference>
<dbReference type="PANTHER" id="PTHR43610">
    <property type="entry name" value="BLL6696 PROTEIN"/>
    <property type="match status" value="1"/>
</dbReference>
<protein>
    <recommendedName>
        <fullName evidence="1">N-acetyltransferase domain-containing protein</fullName>
    </recommendedName>
</protein>
<feature type="domain" description="N-acetyltransferase" evidence="1">
    <location>
        <begin position="15"/>
        <end position="150"/>
    </location>
</feature>
<reference evidence="2" key="1">
    <citation type="submission" date="2020-02" db="EMBL/GenBank/DDBJ databases">
        <authorList>
            <person name="Meier V. D."/>
        </authorList>
    </citation>
    <scope>NUCLEOTIDE SEQUENCE</scope>
    <source>
        <strain evidence="2">AVDCRST_MAG82</strain>
    </source>
</reference>
<dbReference type="PANTHER" id="PTHR43610:SF1">
    <property type="entry name" value="N-ACETYLTRANSFERASE DOMAIN-CONTAINING PROTEIN"/>
    <property type="match status" value="1"/>
</dbReference>
<accession>A0A6J4QRS7</accession>
<proteinExistence type="predicted"/>
<dbReference type="InterPro" id="IPR000182">
    <property type="entry name" value="GNAT_dom"/>
</dbReference>
<name>A0A6J4QRS7_9ACTN</name>
<evidence type="ECO:0000259" key="1">
    <source>
        <dbReference type="Pfam" id="PF13302"/>
    </source>
</evidence>
<organism evidence="2">
    <name type="scientific">uncultured Rubrobacteraceae bacterium</name>
    <dbReference type="NCBI Taxonomy" id="349277"/>
    <lineage>
        <taxon>Bacteria</taxon>
        <taxon>Bacillati</taxon>
        <taxon>Actinomycetota</taxon>
        <taxon>Rubrobacteria</taxon>
        <taxon>Rubrobacterales</taxon>
        <taxon>Rubrobacteraceae</taxon>
        <taxon>environmental samples</taxon>
    </lineage>
</organism>
<evidence type="ECO:0000313" key="2">
    <source>
        <dbReference type="EMBL" id="CAA9448665.1"/>
    </source>
</evidence>